<gene>
    <name evidence="5" type="ORF">GOHSU_30_00350</name>
</gene>
<name>L7LBJ7_9ACTN</name>
<dbReference type="STRING" id="1121927.GOHSU_30_00350"/>
<dbReference type="InterPro" id="IPR020946">
    <property type="entry name" value="Flavin_mOase-like"/>
</dbReference>
<sequence>MTHLPELSPRAARYAYRDLPQPDVTAVIIGAGFAGMGAGHRLLKRGVGDFLIFEKASGVGGTWRHNTYPGIEVDIPSVAYSYAEAPNPDWSHSFASGAELLQYAEDCADRFKLGSKFRFDTEVLSLAFDDETDLWHVQARDTVGEFTLTTRFVISCHGALSTPAEPVIPGIGRFSGKVILSQRWDHGYSLAGKRVAVIGTGATGIQVIPAIADEVAHLTVFQRTPSYVGPKFNPKIPSLLKFMLRYVPFLHRIVRAAGVAGIDAAQTYGVIRHRQFPFLTKAAGALIRASMKARIRDRELQDKLIPDYGFACKRPLSSPDYLETFKRSDVTLITEPIDEVVAEGIRTVDGTLHSVDVIVLATGFKVFDIPHEIIGTEGIELGERWRTERMQAYQGASVPGYPNLFLAPGPYGVIGFNWFDTIRLTTGLAVDVVCETILRTATRVEVRRDEFASFTDRATRATESTVFKSPSCAGSNTYYLDAHGDTPFLRPFSIASSTRMVRSAHSAYEYTRRHPDHADRITV</sequence>
<dbReference type="Gene3D" id="3.50.50.60">
    <property type="entry name" value="FAD/NAD(P)-binding domain"/>
    <property type="match status" value="2"/>
</dbReference>
<proteinExistence type="inferred from homology"/>
<comment type="caution">
    <text evidence="5">The sequence shown here is derived from an EMBL/GenBank/DDBJ whole genome shotgun (WGS) entry which is preliminary data.</text>
</comment>
<dbReference type="GO" id="GO:0004499">
    <property type="term" value="F:N,N-dimethylaniline monooxygenase activity"/>
    <property type="evidence" value="ECO:0007669"/>
    <property type="project" value="InterPro"/>
</dbReference>
<comment type="similarity">
    <text evidence="1">Belongs to the FAD-binding monooxygenase family.</text>
</comment>
<evidence type="ECO:0000256" key="4">
    <source>
        <dbReference type="ARBA" id="ARBA00023002"/>
    </source>
</evidence>
<evidence type="ECO:0000313" key="6">
    <source>
        <dbReference type="Proteomes" id="UP000053405"/>
    </source>
</evidence>
<dbReference type="AlphaFoldDB" id="L7LBJ7"/>
<evidence type="ECO:0000256" key="2">
    <source>
        <dbReference type="ARBA" id="ARBA00022630"/>
    </source>
</evidence>
<keyword evidence="6" id="KW-1185">Reference proteome</keyword>
<dbReference type="eggNOG" id="COG2072">
    <property type="taxonomic scope" value="Bacteria"/>
</dbReference>
<organism evidence="5 6">
    <name type="scientific">Gordonia hirsuta DSM 44140 = NBRC 16056</name>
    <dbReference type="NCBI Taxonomy" id="1121927"/>
    <lineage>
        <taxon>Bacteria</taxon>
        <taxon>Bacillati</taxon>
        <taxon>Actinomycetota</taxon>
        <taxon>Actinomycetes</taxon>
        <taxon>Mycobacteriales</taxon>
        <taxon>Gordoniaceae</taxon>
        <taxon>Gordonia</taxon>
    </lineage>
</organism>
<keyword evidence="3" id="KW-0274">FAD</keyword>
<dbReference type="GO" id="GO:0050660">
    <property type="term" value="F:flavin adenine dinucleotide binding"/>
    <property type="evidence" value="ECO:0007669"/>
    <property type="project" value="InterPro"/>
</dbReference>
<dbReference type="RefSeq" id="WP_005941594.1">
    <property type="nucleotide sequence ID" value="NZ_ATVK01000054.1"/>
</dbReference>
<evidence type="ECO:0000256" key="1">
    <source>
        <dbReference type="ARBA" id="ARBA00010139"/>
    </source>
</evidence>
<dbReference type="Pfam" id="PF00743">
    <property type="entry name" value="FMO-like"/>
    <property type="match status" value="1"/>
</dbReference>
<accession>L7LBJ7</accession>
<keyword evidence="5" id="KW-0503">Monooxygenase</keyword>
<dbReference type="EMBL" id="BANT01000030">
    <property type="protein sequence ID" value="GAC58111.1"/>
    <property type="molecule type" value="Genomic_DNA"/>
</dbReference>
<dbReference type="GO" id="GO:0050661">
    <property type="term" value="F:NADP binding"/>
    <property type="evidence" value="ECO:0007669"/>
    <property type="project" value="InterPro"/>
</dbReference>
<evidence type="ECO:0000313" key="5">
    <source>
        <dbReference type="EMBL" id="GAC58111.1"/>
    </source>
</evidence>
<dbReference type="Proteomes" id="UP000053405">
    <property type="component" value="Unassembled WGS sequence"/>
</dbReference>
<reference evidence="5 6" key="1">
    <citation type="submission" date="2012-12" db="EMBL/GenBank/DDBJ databases">
        <title>Whole genome shotgun sequence of Gordonia hirsuta NBRC 16056.</title>
        <authorList>
            <person name="Isaki-Nakamura S."/>
            <person name="Hosoyama A."/>
            <person name="Tsuchikane K."/>
            <person name="Katsumata H."/>
            <person name="Baba S."/>
            <person name="Yamazaki S."/>
            <person name="Fujita N."/>
        </authorList>
    </citation>
    <scope>NUCLEOTIDE SEQUENCE [LARGE SCALE GENOMIC DNA]</scope>
    <source>
        <strain evidence="5 6">NBRC 16056</strain>
    </source>
</reference>
<keyword evidence="2" id="KW-0285">Flavoprotein</keyword>
<dbReference type="SUPFAM" id="SSF51905">
    <property type="entry name" value="FAD/NAD(P)-binding domain"/>
    <property type="match status" value="2"/>
</dbReference>
<protein>
    <submittedName>
        <fullName evidence="5">Putative flavin-containing monooxygenase</fullName>
    </submittedName>
</protein>
<dbReference type="PANTHER" id="PTHR42877">
    <property type="entry name" value="L-ORNITHINE N(5)-MONOOXYGENASE-RELATED"/>
    <property type="match status" value="1"/>
</dbReference>
<evidence type="ECO:0000256" key="3">
    <source>
        <dbReference type="ARBA" id="ARBA00022827"/>
    </source>
</evidence>
<dbReference type="PANTHER" id="PTHR42877:SF4">
    <property type="entry name" value="FAD_NAD(P)-BINDING DOMAIN-CONTAINING PROTEIN-RELATED"/>
    <property type="match status" value="1"/>
</dbReference>
<dbReference type="InterPro" id="IPR036188">
    <property type="entry name" value="FAD/NAD-bd_sf"/>
</dbReference>
<dbReference type="OrthoDB" id="5168853at2"/>
<dbReference type="InterPro" id="IPR051209">
    <property type="entry name" value="FAD-bind_Monooxygenase_sf"/>
</dbReference>
<keyword evidence="4" id="KW-0560">Oxidoreductase</keyword>